<name>A0AA86JFT7_9CLOT</name>
<proteinExistence type="predicted"/>
<gene>
    <name evidence="1" type="ORF">CNEO_42105</name>
</gene>
<dbReference type="AlphaFoldDB" id="A0AA86JFT7"/>
<comment type="caution">
    <text evidence="1">The sequence shown here is derived from an EMBL/GenBank/DDBJ whole genome shotgun (WGS) entry which is preliminary data.</text>
</comment>
<sequence>MKATEKKNERKNTLKRDITVIYNIGSKTHTAEFKAYALLGMWFVNNWRRINKIVDIQVK</sequence>
<dbReference type="EMBL" id="CAKJVE010000004">
    <property type="protein sequence ID" value="CAG9705842.1"/>
    <property type="molecule type" value="Genomic_DNA"/>
</dbReference>
<organism evidence="1 2">
    <name type="scientific">Clostridium neonatale</name>
    <dbReference type="NCBI Taxonomy" id="137838"/>
    <lineage>
        <taxon>Bacteria</taxon>
        <taxon>Bacillati</taxon>
        <taxon>Bacillota</taxon>
        <taxon>Clostridia</taxon>
        <taxon>Eubacteriales</taxon>
        <taxon>Clostridiaceae</taxon>
        <taxon>Clostridium</taxon>
    </lineage>
</organism>
<accession>A0AA86JFT7</accession>
<evidence type="ECO:0000313" key="2">
    <source>
        <dbReference type="Proteomes" id="UP000789738"/>
    </source>
</evidence>
<evidence type="ECO:0000313" key="1">
    <source>
        <dbReference type="EMBL" id="CAG9705842.1"/>
    </source>
</evidence>
<dbReference type="RefSeq" id="WP_210887777.1">
    <property type="nucleotide sequence ID" value="NZ_CAKJVE010000004.1"/>
</dbReference>
<protein>
    <submittedName>
        <fullName evidence="1">Uncharacterized protein</fullName>
    </submittedName>
</protein>
<dbReference type="Proteomes" id="UP000789738">
    <property type="component" value="Unassembled WGS sequence"/>
</dbReference>
<reference evidence="1" key="1">
    <citation type="submission" date="2021-10" db="EMBL/GenBank/DDBJ databases">
        <authorList>
            <person name="Mesa V."/>
        </authorList>
    </citation>
    <scope>NUCLEOTIDE SEQUENCE</scope>
    <source>
        <strain evidence="1">CC3_PB</strain>
    </source>
</reference>